<dbReference type="InterPro" id="IPR007197">
    <property type="entry name" value="rSAM"/>
</dbReference>
<keyword evidence="2" id="KW-0949">S-adenosyl-L-methionine</keyword>
<protein>
    <submittedName>
        <fullName evidence="7">Radical SAM domain-containing protein</fullName>
    </submittedName>
</protein>
<dbReference type="SFLD" id="SFLDG01067">
    <property type="entry name" value="SPASM/twitch_domain_containing"/>
    <property type="match status" value="1"/>
</dbReference>
<dbReference type="Gene3D" id="3.20.20.70">
    <property type="entry name" value="Aldolase class I"/>
    <property type="match status" value="1"/>
</dbReference>
<dbReference type="KEGG" id="hcb:HCBAA847_0959"/>
<dbReference type="Pfam" id="PF13186">
    <property type="entry name" value="SPASM"/>
    <property type="match status" value="1"/>
</dbReference>
<organism evidence="7 8">
    <name type="scientific">Helicobacter cinaedi CCUG 18818 = ATCC BAA-847</name>
    <dbReference type="NCBI Taxonomy" id="537971"/>
    <lineage>
        <taxon>Bacteria</taxon>
        <taxon>Pseudomonadati</taxon>
        <taxon>Campylobacterota</taxon>
        <taxon>Epsilonproteobacteria</taxon>
        <taxon>Campylobacterales</taxon>
        <taxon>Helicobacteraceae</taxon>
        <taxon>Helicobacter</taxon>
    </lineage>
</organism>
<evidence type="ECO:0000256" key="5">
    <source>
        <dbReference type="ARBA" id="ARBA00023014"/>
    </source>
</evidence>
<evidence type="ECO:0000256" key="3">
    <source>
        <dbReference type="ARBA" id="ARBA00022723"/>
    </source>
</evidence>
<dbReference type="CDD" id="cd01335">
    <property type="entry name" value="Radical_SAM"/>
    <property type="match status" value="1"/>
</dbReference>
<sequence length="322" mass="36679">MRESLCEGGFNPQFQAKFTPQCKPESKLKFEKIYIEISDYCGLKCGFCPSANIEQRRGAMDLELFEKICYEIQSHTKRVCLHILGDPLGVKDFISYVEILKKYHLAVELVTTGLFLQEWHFELLTQKPFVQVAFSLSAFLANENLLKKRHLEQILKFCAFNLSQNSPIFVNLRLHSDDIFADSVKFRVLCGFVARFFGLDSNVFMESLKKGRVRLGAKVFANPKTSFEWEQSGGVKTYRLKAQKSNIKVFCYGAIKQFGILSNGNVVPCCIDHGGKTSFGNVREQGIREILQSKKFVDFALALKRGKAPCELCEKCGYRLIL</sequence>
<dbReference type="InterPro" id="IPR050377">
    <property type="entry name" value="Radical_SAM_PqqE_MftC-like"/>
</dbReference>
<keyword evidence="4" id="KW-0408">Iron</keyword>
<evidence type="ECO:0000259" key="6">
    <source>
        <dbReference type="Pfam" id="PF13186"/>
    </source>
</evidence>
<keyword evidence="5" id="KW-0411">Iron-sulfur</keyword>
<evidence type="ECO:0000313" key="7">
    <source>
        <dbReference type="EMBL" id="BAM32197.1"/>
    </source>
</evidence>
<name>A0AAI8MNK4_9HELI</name>
<accession>A0AAI8MNK4</accession>
<proteinExistence type="predicted"/>
<dbReference type="SFLD" id="SFLDS00029">
    <property type="entry name" value="Radical_SAM"/>
    <property type="match status" value="1"/>
</dbReference>
<evidence type="ECO:0000256" key="2">
    <source>
        <dbReference type="ARBA" id="ARBA00022691"/>
    </source>
</evidence>
<reference evidence="7 8" key="1">
    <citation type="journal article" date="2012" name="J. Bacteriol.">
        <title>Complete Genome Sequence of Helicobacter cinaedi Type Strain ATCC BAA-847.</title>
        <authorList>
            <person name="Miyoshi-Akiyama T."/>
            <person name="Takeshita N."/>
            <person name="Ohmagari N."/>
            <person name="Kirikae T."/>
        </authorList>
    </citation>
    <scope>NUCLEOTIDE SEQUENCE [LARGE SCALE GENOMIC DNA]</scope>
    <source>
        <strain evidence="7 8">ATCC BAA-847</strain>
    </source>
</reference>
<dbReference type="InterPro" id="IPR023885">
    <property type="entry name" value="4Fe4S-binding_SPASM_dom"/>
</dbReference>
<dbReference type="PANTHER" id="PTHR11228">
    <property type="entry name" value="RADICAL SAM DOMAIN PROTEIN"/>
    <property type="match status" value="1"/>
</dbReference>
<dbReference type="PANTHER" id="PTHR11228:SF7">
    <property type="entry name" value="PQQA PEPTIDE CYCLASE"/>
    <property type="match status" value="1"/>
</dbReference>
<dbReference type="GO" id="GO:0046872">
    <property type="term" value="F:metal ion binding"/>
    <property type="evidence" value="ECO:0007669"/>
    <property type="project" value="UniProtKB-KW"/>
</dbReference>
<dbReference type="InterPro" id="IPR058240">
    <property type="entry name" value="rSAM_sf"/>
</dbReference>
<feature type="domain" description="4Fe4S-binding SPASM" evidence="6">
    <location>
        <begin position="251"/>
        <end position="316"/>
    </location>
</feature>
<dbReference type="EMBL" id="AP012492">
    <property type="protein sequence ID" value="BAM32197.1"/>
    <property type="molecule type" value="Genomic_DNA"/>
</dbReference>
<dbReference type="GO" id="GO:0003824">
    <property type="term" value="F:catalytic activity"/>
    <property type="evidence" value="ECO:0007669"/>
    <property type="project" value="InterPro"/>
</dbReference>
<comment type="cofactor">
    <cofactor evidence="1">
        <name>[4Fe-4S] cluster</name>
        <dbReference type="ChEBI" id="CHEBI:49883"/>
    </cofactor>
</comment>
<dbReference type="Proteomes" id="UP000006036">
    <property type="component" value="Chromosome 1"/>
</dbReference>
<evidence type="ECO:0000256" key="4">
    <source>
        <dbReference type="ARBA" id="ARBA00023004"/>
    </source>
</evidence>
<evidence type="ECO:0000313" key="8">
    <source>
        <dbReference type="Proteomes" id="UP000006036"/>
    </source>
</evidence>
<dbReference type="InterPro" id="IPR013785">
    <property type="entry name" value="Aldolase_TIM"/>
</dbReference>
<dbReference type="RefSeq" id="WP_015453464.1">
    <property type="nucleotide sequence ID" value="NC_020555.1"/>
</dbReference>
<dbReference type="SUPFAM" id="SSF102114">
    <property type="entry name" value="Radical SAM enzymes"/>
    <property type="match status" value="1"/>
</dbReference>
<keyword evidence="3" id="KW-0479">Metal-binding</keyword>
<evidence type="ECO:0000256" key="1">
    <source>
        <dbReference type="ARBA" id="ARBA00001966"/>
    </source>
</evidence>
<gene>
    <name evidence="7" type="ORF">HCBAA847_0959</name>
</gene>
<dbReference type="GO" id="GO:0051536">
    <property type="term" value="F:iron-sulfur cluster binding"/>
    <property type="evidence" value="ECO:0007669"/>
    <property type="project" value="UniProtKB-KW"/>
</dbReference>
<dbReference type="AlphaFoldDB" id="A0AAI8MNK4"/>